<evidence type="ECO:0000313" key="3">
    <source>
        <dbReference type="EMBL" id="KAL5109513.1"/>
    </source>
</evidence>
<organism evidence="2 4">
    <name type="scientific">Taenia crassiceps</name>
    <dbReference type="NCBI Taxonomy" id="6207"/>
    <lineage>
        <taxon>Eukaryota</taxon>
        <taxon>Metazoa</taxon>
        <taxon>Spiralia</taxon>
        <taxon>Lophotrochozoa</taxon>
        <taxon>Platyhelminthes</taxon>
        <taxon>Cestoda</taxon>
        <taxon>Eucestoda</taxon>
        <taxon>Cyclophyllidea</taxon>
        <taxon>Taeniidae</taxon>
        <taxon>Taenia</taxon>
    </lineage>
</organism>
<dbReference type="EMBL" id="JAKROA010000003">
    <property type="protein sequence ID" value="KAL5109420.1"/>
    <property type="molecule type" value="Genomic_DNA"/>
</dbReference>
<dbReference type="Proteomes" id="UP001651158">
    <property type="component" value="Unassembled WGS sequence"/>
</dbReference>
<evidence type="ECO:0000313" key="4">
    <source>
        <dbReference type="Proteomes" id="UP001651158"/>
    </source>
</evidence>
<evidence type="ECO:0000256" key="1">
    <source>
        <dbReference type="SAM" id="MobiDB-lite"/>
    </source>
</evidence>
<dbReference type="EMBL" id="JAKROA010000003">
    <property type="protein sequence ID" value="KAL5109513.1"/>
    <property type="molecule type" value="Genomic_DNA"/>
</dbReference>
<proteinExistence type="predicted"/>
<comment type="caution">
    <text evidence="2">The sequence shown here is derived from an EMBL/GenBank/DDBJ whole genome shotgun (WGS) entry which is preliminary data.</text>
</comment>
<reference evidence="2 4" key="1">
    <citation type="journal article" date="2022" name="Front. Cell. Infect. Microbiol.">
        <title>The Genomes of Two Strains of Taenia crassiceps the Animal Model for the Study of Human Cysticercosis.</title>
        <authorList>
            <person name="Bobes R.J."/>
            <person name="Estrada K."/>
            <person name="Rios-Valencia D.G."/>
            <person name="Calderon-Gallegos A."/>
            <person name="de la Torre P."/>
            <person name="Carrero J.C."/>
            <person name="Sanchez-Flores A."/>
            <person name="Laclette J.P."/>
        </authorList>
    </citation>
    <scope>NUCLEOTIDE SEQUENCE [LARGE SCALE GENOMIC DNA]</scope>
    <source>
        <strain evidence="2">WFUcys</strain>
    </source>
</reference>
<reference evidence="2" key="2">
    <citation type="submission" date="2024-12" db="EMBL/GenBank/DDBJ databases">
        <authorList>
            <person name="Estrada K."/>
            <person name="Bobes R.J."/>
            <person name="Sanchez-Flores A."/>
            <person name="Laclette J.P."/>
        </authorList>
    </citation>
    <scope>NUCLEOTIDE SEQUENCE</scope>
    <source>
        <strain evidence="2">WFUcys</strain>
        <tissue evidence="2">Peritoneal cavity of infected mice</tissue>
    </source>
</reference>
<feature type="compositionally biased region" description="Pro residues" evidence="1">
    <location>
        <begin position="45"/>
        <end position="71"/>
    </location>
</feature>
<name>A0ABR4QJ44_9CEST</name>
<gene>
    <name evidence="2" type="ORF">TcWFU_009174</name>
    <name evidence="3" type="ORF">TcWFU_009842</name>
</gene>
<feature type="region of interest" description="Disordered" evidence="1">
    <location>
        <begin position="41"/>
        <end position="71"/>
    </location>
</feature>
<accession>A0ABR4QJ44</accession>
<sequence length="167" mass="17750">MGQLIPILTPTPILSRVGGGGEEAAPPISRTHVLTLTYSHSFPTFPSPTPTPTSPRPRPCPRPPLPPPSPPLLCSPLLAPPLVPSRALAFLPSTQRPDEAFRCAFRASQCNDHFAVDRVTTITKTASAPTHAAVAETCHQMATEQSEGRNAGGVGETWVRRLGQIVP</sequence>
<evidence type="ECO:0000313" key="2">
    <source>
        <dbReference type="EMBL" id="KAL5109420.1"/>
    </source>
</evidence>
<protein>
    <submittedName>
        <fullName evidence="2">Uncharacterized protein</fullName>
    </submittedName>
</protein>
<keyword evidence="4" id="KW-1185">Reference proteome</keyword>